<keyword evidence="1" id="KW-0472">Membrane</keyword>
<organism evidence="3 4">
    <name type="scientific">Sphingomonas chungangi</name>
    <dbReference type="NCBI Taxonomy" id="2683589"/>
    <lineage>
        <taxon>Bacteria</taxon>
        <taxon>Pseudomonadati</taxon>
        <taxon>Pseudomonadota</taxon>
        <taxon>Alphaproteobacteria</taxon>
        <taxon>Sphingomonadales</taxon>
        <taxon>Sphingomonadaceae</taxon>
        <taxon>Sphingomonas</taxon>
    </lineage>
</organism>
<dbReference type="SUPFAM" id="SSF53300">
    <property type="entry name" value="vWA-like"/>
    <property type="match status" value="1"/>
</dbReference>
<evidence type="ECO:0000256" key="1">
    <source>
        <dbReference type="SAM" id="Phobius"/>
    </source>
</evidence>
<keyword evidence="1" id="KW-1133">Transmembrane helix</keyword>
<dbReference type="InterPro" id="IPR036465">
    <property type="entry name" value="vWFA_dom_sf"/>
</dbReference>
<evidence type="ECO:0000313" key="3">
    <source>
        <dbReference type="EMBL" id="MBA2933183.1"/>
    </source>
</evidence>
<keyword evidence="4" id="KW-1185">Reference proteome</keyword>
<comment type="caution">
    <text evidence="3">The sequence shown here is derived from an EMBL/GenBank/DDBJ whole genome shotgun (WGS) entry which is preliminary data.</text>
</comment>
<dbReference type="PANTHER" id="PTHR33608:SF3">
    <property type="entry name" value="SLR2013 PROTEIN"/>
    <property type="match status" value="1"/>
</dbReference>
<reference evidence="3 4" key="1">
    <citation type="submission" date="2020-07" db="EMBL/GenBank/DDBJ databases">
        <authorList>
            <person name="Sun Q."/>
        </authorList>
    </citation>
    <scope>NUCLEOTIDE SEQUENCE [LARGE SCALE GENOMIC DNA]</scope>
    <source>
        <strain evidence="3 4">CGMCC 1.13654</strain>
    </source>
</reference>
<dbReference type="Proteomes" id="UP000570166">
    <property type="component" value="Unassembled WGS sequence"/>
</dbReference>
<sequence>MKWHRQRSGGGLYPTARAVLLMAAGAPVALVIGVAAPALWTIGFAWMLLVILLIGADALLAPGRNQVAAELTVAGTAPVGSRIDASLQVSARSRVQSAIDLDERLAPVDDVRRTLRGDETQSIPIRATRRGTAHVSALWLRWKGPLGLIWKQRRDDRDHAILITPDLRPVREDSQLLIQQAISGETARREIGTGSEFQSLVQWQPGMDRRAIDWKQSARHATLLAKDWQIERNNQILLAIDAGRAMAEPLGGTPRVDRAVTAALLAAYVALKLEDRIGLFAYAEQPIVSSAISPGVHSFPTLQRLAASIDYGTREANHTLGLTRIAQKLDRRTLIILFTEFTDPTSAELMVRACAPLLQRHILMFLIYRDEELEALAAAEPTEPEDVTRAVAAQALLRERAIVAARLRRMGVHIVEARHDTAGTALVEAYLGLKRQGVV</sequence>
<feature type="transmembrane region" description="Helical" evidence="1">
    <location>
        <begin position="12"/>
        <end position="32"/>
    </location>
</feature>
<evidence type="ECO:0000259" key="2">
    <source>
        <dbReference type="Pfam" id="PF01882"/>
    </source>
</evidence>
<gene>
    <name evidence="3" type="ORF">HZF05_03640</name>
</gene>
<keyword evidence="1" id="KW-0812">Transmembrane</keyword>
<accession>A0A838L116</accession>
<dbReference type="RefSeq" id="WP_160366334.1">
    <property type="nucleotide sequence ID" value="NZ_JACEIB010000002.1"/>
</dbReference>
<protein>
    <submittedName>
        <fullName evidence="3">DUF58 domain-containing protein</fullName>
    </submittedName>
</protein>
<dbReference type="InterPro" id="IPR002881">
    <property type="entry name" value="DUF58"/>
</dbReference>
<dbReference type="PANTHER" id="PTHR33608">
    <property type="entry name" value="BLL2464 PROTEIN"/>
    <property type="match status" value="1"/>
</dbReference>
<dbReference type="EMBL" id="JACEIB010000002">
    <property type="protein sequence ID" value="MBA2933183.1"/>
    <property type="molecule type" value="Genomic_DNA"/>
</dbReference>
<dbReference type="Pfam" id="PF01882">
    <property type="entry name" value="DUF58"/>
    <property type="match status" value="1"/>
</dbReference>
<feature type="domain" description="DUF58" evidence="2">
    <location>
        <begin position="202"/>
        <end position="364"/>
    </location>
</feature>
<name>A0A838L116_9SPHN</name>
<proteinExistence type="predicted"/>
<dbReference type="AlphaFoldDB" id="A0A838L116"/>
<evidence type="ECO:0000313" key="4">
    <source>
        <dbReference type="Proteomes" id="UP000570166"/>
    </source>
</evidence>